<accession>A0AAE3IQF5</accession>
<dbReference type="SUPFAM" id="SSF159888">
    <property type="entry name" value="YdhG-like"/>
    <property type="match status" value="1"/>
</dbReference>
<name>A0AAE3IQF5_9BACI</name>
<dbReference type="Proteomes" id="UP001209318">
    <property type="component" value="Unassembled WGS sequence"/>
</dbReference>
<dbReference type="Gene3D" id="3.90.1150.200">
    <property type="match status" value="1"/>
</dbReference>
<proteinExistence type="predicted"/>
<reference evidence="2" key="1">
    <citation type="submission" date="2022-10" db="EMBL/GenBank/DDBJ databases">
        <title>Description of Fervidibacillus gen. nov. in the family Fervidibacillaceae fam. nov. with two species, Fervidibacillus albus sp. nov., and Fervidibacillus halotolerans sp. nov., isolated from tidal flat sediments.</title>
        <authorList>
            <person name="Kwon K.K."/>
            <person name="Yang S.-H."/>
        </authorList>
    </citation>
    <scope>NUCLEOTIDE SEQUENCE</scope>
    <source>
        <strain evidence="2">JCM 19140</strain>
    </source>
</reference>
<gene>
    <name evidence="2" type="ORF">OEV98_03835</name>
</gene>
<evidence type="ECO:0000313" key="2">
    <source>
        <dbReference type="EMBL" id="MCU9612695.1"/>
    </source>
</evidence>
<sequence>MEIFGKFIGQIDNQQHRARTEAVLGWVAKEFPNLMPIIKWNQPMFTDHGTYIIGFSVSKHHLAVAPELAGINYFSEQIMASGYEHSKQLIRMPWDRPVDYDLLKKIIEFNMMDKAECTTFWRK</sequence>
<dbReference type="RefSeq" id="WP_263071879.1">
    <property type="nucleotide sequence ID" value="NZ_JAOUSF010000001.1"/>
</dbReference>
<evidence type="ECO:0000259" key="1">
    <source>
        <dbReference type="Pfam" id="PF08818"/>
    </source>
</evidence>
<feature type="domain" description="YdhG-like" evidence="1">
    <location>
        <begin position="16"/>
        <end position="111"/>
    </location>
</feature>
<organism evidence="2 3">
    <name type="scientific">Perspicuibacillus lycopersici</name>
    <dbReference type="NCBI Taxonomy" id="1325689"/>
    <lineage>
        <taxon>Bacteria</taxon>
        <taxon>Bacillati</taxon>
        <taxon>Bacillota</taxon>
        <taxon>Bacilli</taxon>
        <taxon>Bacillales</taxon>
        <taxon>Bacillaceae</taxon>
        <taxon>Perspicuibacillus</taxon>
    </lineage>
</organism>
<dbReference type="InterPro" id="IPR014922">
    <property type="entry name" value="YdhG-like"/>
</dbReference>
<comment type="caution">
    <text evidence="2">The sequence shown here is derived from an EMBL/GenBank/DDBJ whole genome shotgun (WGS) entry which is preliminary data.</text>
</comment>
<protein>
    <submittedName>
        <fullName evidence="2">Iron chaperone</fullName>
    </submittedName>
</protein>
<dbReference type="AlphaFoldDB" id="A0AAE3IQF5"/>
<dbReference type="EMBL" id="JAOUSF010000001">
    <property type="protein sequence ID" value="MCU9612695.1"/>
    <property type="molecule type" value="Genomic_DNA"/>
</dbReference>
<dbReference type="Pfam" id="PF08818">
    <property type="entry name" value="DUF1801"/>
    <property type="match status" value="1"/>
</dbReference>
<keyword evidence="3" id="KW-1185">Reference proteome</keyword>
<evidence type="ECO:0000313" key="3">
    <source>
        <dbReference type="Proteomes" id="UP001209318"/>
    </source>
</evidence>